<proteinExistence type="predicted"/>
<dbReference type="InterPro" id="IPR037066">
    <property type="entry name" value="Plug_dom_sf"/>
</dbReference>
<dbReference type="InterPro" id="IPR012910">
    <property type="entry name" value="Plug_dom"/>
</dbReference>
<sequence>MNHTRAFGGLLLTCLPLLAAQADEAELNPVTVTGTRVPTDLSRAPLIIDTIDRDDAVLGTASRVEDVLSRQPGLHVAGQGRRNGQTLSMRGFGSNGVLVRLESYCQILCMTV</sequence>
<feature type="domain" description="TonB-dependent receptor plug" evidence="2">
    <location>
        <begin position="42"/>
        <end position="100"/>
    </location>
</feature>
<dbReference type="Gene3D" id="2.170.130.10">
    <property type="entry name" value="TonB-dependent receptor, plug domain"/>
    <property type="match status" value="1"/>
</dbReference>
<dbReference type="SUPFAM" id="SSF56935">
    <property type="entry name" value="Porins"/>
    <property type="match status" value="1"/>
</dbReference>
<dbReference type="RefSeq" id="WP_250084525.1">
    <property type="nucleotide sequence ID" value="NZ_JAMJPJ010000087.1"/>
</dbReference>
<dbReference type="Proteomes" id="UP001165308">
    <property type="component" value="Unassembled WGS sequence"/>
</dbReference>
<dbReference type="Pfam" id="PF07715">
    <property type="entry name" value="Plug"/>
    <property type="match status" value="1"/>
</dbReference>
<evidence type="ECO:0000313" key="4">
    <source>
        <dbReference type="Proteomes" id="UP001165308"/>
    </source>
</evidence>
<evidence type="ECO:0000256" key="1">
    <source>
        <dbReference type="SAM" id="SignalP"/>
    </source>
</evidence>
<keyword evidence="4" id="KW-1185">Reference proteome</keyword>
<dbReference type="EMBL" id="JAMJPJ010000087">
    <property type="protein sequence ID" value="MCL7931781.1"/>
    <property type="molecule type" value="Genomic_DNA"/>
</dbReference>
<feature type="signal peptide" evidence="1">
    <location>
        <begin position="1"/>
        <end position="19"/>
    </location>
</feature>
<name>A0ABT0SVL7_9GAMM</name>
<organism evidence="3 4">
    <name type="scientific">Halomonas llamarensis</name>
    <dbReference type="NCBI Taxonomy" id="2945104"/>
    <lineage>
        <taxon>Bacteria</taxon>
        <taxon>Pseudomonadati</taxon>
        <taxon>Pseudomonadota</taxon>
        <taxon>Gammaproteobacteria</taxon>
        <taxon>Oceanospirillales</taxon>
        <taxon>Halomonadaceae</taxon>
        <taxon>Halomonas</taxon>
    </lineage>
</organism>
<reference evidence="3" key="1">
    <citation type="submission" date="2022-05" db="EMBL/GenBank/DDBJ databases">
        <title>Halomonas geminus sp. nov. and Halomonas llamarensis sp. nov. isolated from high-altitude salars of the Atacama Desert.</title>
        <authorList>
            <person name="Hintersatz C."/>
            <person name="Rojas L.A."/>
            <person name="Wei T.-S."/>
            <person name="Kutschke S."/>
            <person name="Lehmann F."/>
            <person name="Jain R."/>
            <person name="Pollmann K."/>
        </authorList>
    </citation>
    <scope>NUCLEOTIDE SEQUENCE</scope>
    <source>
        <strain evidence="3">ATCHA</strain>
    </source>
</reference>
<gene>
    <name evidence="3" type="ORF">M8006_17690</name>
</gene>
<keyword evidence="1" id="KW-0732">Signal</keyword>
<feature type="chain" id="PRO_5045956094" evidence="1">
    <location>
        <begin position="20"/>
        <end position="112"/>
    </location>
</feature>
<comment type="caution">
    <text evidence="3">The sequence shown here is derived from an EMBL/GenBank/DDBJ whole genome shotgun (WGS) entry which is preliminary data.</text>
</comment>
<accession>A0ABT0SVL7</accession>
<evidence type="ECO:0000259" key="2">
    <source>
        <dbReference type="Pfam" id="PF07715"/>
    </source>
</evidence>
<evidence type="ECO:0000313" key="3">
    <source>
        <dbReference type="EMBL" id="MCL7931781.1"/>
    </source>
</evidence>
<protein>
    <submittedName>
        <fullName evidence="3">Plug domain-containing protein</fullName>
    </submittedName>
</protein>